<keyword evidence="7" id="KW-0807">Transducer</keyword>
<evidence type="ECO:0000256" key="3">
    <source>
        <dbReference type="ARBA" id="ARBA00022989"/>
    </source>
</evidence>
<comment type="subcellular location">
    <subcellularLocation>
        <location evidence="1">Membrane</location>
        <topology evidence="1">Multi-pass membrane protein</topology>
    </subcellularLocation>
</comment>
<organism evidence="10 11">
    <name type="scientific">Mytilus edulis</name>
    <name type="common">Blue mussel</name>
    <dbReference type="NCBI Taxonomy" id="6550"/>
    <lineage>
        <taxon>Eukaryota</taxon>
        <taxon>Metazoa</taxon>
        <taxon>Spiralia</taxon>
        <taxon>Lophotrochozoa</taxon>
        <taxon>Mollusca</taxon>
        <taxon>Bivalvia</taxon>
        <taxon>Autobranchia</taxon>
        <taxon>Pteriomorphia</taxon>
        <taxon>Mytilida</taxon>
        <taxon>Mytiloidea</taxon>
        <taxon>Mytilidae</taxon>
        <taxon>Mytilinae</taxon>
        <taxon>Mytilus</taxon>
    </lineage>
</organism>
<feature type="transmembrane region" description="Helical" evidence="8">
    <location>
        <begin position="229"/>
        <end position="249"/>
    </location>
</feature>
<evidence type="ECO:0000256" key="2">
    <source>
        <dbReference type="ARBA" id="ARBA00022692"/>
    </source>
</evidence>
<evidence type="ECO:0000256" key="8">
    <source>
        <dbReference type="SAM" id="Phobius"/>
    </source>
</evidence>
<dbReference type="PROSITE" id="PS50262">
    <property type="entry name" value="G_PROTEIN_RECEP_F1_2"/>
    <property type="match status" value="1"/>
</dbReference>
<feature type="transmembrane region" description="Helical" evidence="8">
    <location>
        <begin position="55"/>
        <end position="79"/>
    </location>
</feature>
<dbReference type="GO" id="GO:0004930">
    <property type="term" value="F:G protein-coupled receptor activity"/>
    <property type="evidence" value="ECO:0007669"/>
    <property type="project" value="UniProtKB-KW"/>
</dbReference>
<protein>
    <recommendedName>
        <fullName evidence="9">G-protein coupled receptors family 1 profile domain-containing protein</fullName>
    </recommendedName>
</protein>
<evidence type="ECO:0000259" key="9">
    <source>
        <dbReference type="PROSITE" id="PS50262"/>
    </source>
</evidence>
<comment type="caution">
    <text evidence="10">The sequence shown here is derived from an EMBL/GenBank/DDBJ whole genome shotgun (WGS) entry which is preliminary data.</text>
</comment>
<dbReference type="Pfam" id="PF00001">
    <property type="entry name" value="7tm_1"/>
    <property type="match status" value="1"/>
</dbReference>
<reference evidence="10" key="1">
    <citation type="submission" date="2021-03" db="EMBL/GenBank/DDBJ databases">
        <authorList>
            <person name="Bekaert M."/>
        </authorList>
    </citation>
    <scope>NUCLEOTIDE SEQUENCE</scope>
</reference>
<feature type="transmembrane region" description="Helical" evidence="8">
    <location>
        <begin position="330"/>
        <end position="351"/>
    </location>
</feature>
<feature type="transmembrane region" description="Helical" evidence="8">
    <location>
        <begin position="137"/>
        <end position="158"/>
    </location>
</feature>
<feature type="transmembrane region" description="Helical" evidence="8">
    <location>
        <begin position="179"/>
        <end position="199"/>
    </location>
</feature>
<name>A0A8S3PYE7_MYTED</name>
<dbReference type="EMBL" id="CAJPWZ010000197">
    <property type="protein sequence ID" value="CAG2188096.1"/>
    <property type="molecule type" value="Genomic_DNA"/>
</dbReference>
<feature type="transmembrane region" description="Helical" evidence="8">
    <location>
        <begin position="289"/>
        <end position="318"/>
    </location>
</feature>
<keyword evidence="6" id="KW-0675">Receptor</keyword>
<dbReference type="OrthoDB" id="6057630at2759"/>
<dbReference type="PRINTS" id="PR00237">
    <property type="entry name" value="GPCRRHODOPSN"/>
</dbReference>
<dbReference type="PANTHER" id="PTHR24238:SF47">
    <property type="entry name" value="ECDYSTEROIDS_DOPAMINE RECEPTOR-RELATED"/>
    <property type="match status" value="1"/>
</dbReference>
<evidence type="ECO:0000256" key="4">
    <source>
        <dbReference type="ARBA" id="ARBA00023040"/>
    </source>
</evidence>
<dbReference type="Gene3D" id="1.20.1070.10">
    <property type="entry name" value="Rhodopsin 7-helix transmembrane proteins"/>
    <property type="match status" value="1"/>
</dbReference>
<evidence type="ECO:0000313" key="11">
    <source>
        <dbReference type="Proteomes" id="UP000683360"/>
    </source>
</evidence>
<dbReference type="InterPro" id="IPR017452">
    <property type="entry name" value="GPCR_Rhodpsn_7TM"/>
</dbReference>
<feature type="transmembrane region" description="Helical" evidence="8">
    <location>
        <begin position="100"/>
        <end position="125"/>
    </location>
</feature>
<dbReference type="InterPro" id="IPR000276">
    <property type="entry name" value="GPCR_Rhodpsn"/>
</dbReference>
<dbReference type="SUPFAM" id="SSF81321">
    <property type="entry name" value="Family A G protein-coupled receptor-like"/>
    <property type="match status" value="1"/>
</dbReference>
<dbReference type="AlphaFoldDB" id="A0A8S3PYE7"/>
<dbReference type="PANTHER" id="PTHR24238">
    <property type="entry name" value="G-PROTEIN COUPLED RECEPTOR"/>
    <property type="match status" value="1"/>
</dbReference>
<dbReference type="Proteomes" id="UP000683360">
    <property type="component" value="Unassembled WGS sequence"/>
</dbReference>
<keyword evidence="4" id="KW-0297">G-protein coupled receptor</keyword>
<dbReference type="GO" id="GO:0016020">
    <property type="term" value="C:membrane"/>
    <property type="evidence" value="ECO:0007669"/>
    <property type="project" value="UniProtKB-SubCell"/>
</dbReference>
<keyword evidence="5 8" id="KW-0472">Membrane</keyword>
<proteinExistence type="predicted"/>
<feature type="domain" description="G-protein coupled receptors family 1 profile" evidence="9">
    <location>
        <begin position="71"/>
        <end position="349"/>
    </location>
</feature>
<dbReference type="CDD" id="cd00637">
    <property type="entry name" value="7tm_classA_rhodopsin-like"/>
    <property type="match status" value="1"/>
</dbReference>
<accession>A0A8S3PYE7</accession>
<evidence type="ECO:0000256" key="7">
    <source>
        <dbReference type="ARBA" id="ARBA00023224"/>
    </source>
</evidence>
<sequence length="455" mass="52121">METATVINMINTNCSNCENRSATVANKCYPWVEDEFLGRNYTLDDVNSVVMRRNYAGITFLGIVIVLGLIGNGHVLYVFSKRTYKSNSIKDSIHVNYRIFILWLSVLGVIQCAVVSPLLIVYLVYPVTYPSNVLCKIFRFIVYFVPEAISLTLIAIAIDRYLVICRTFDNKLTEKHSKLMCLATMIVSLVFSWPAPIVFGNGKTETGIPGLTGHRCYLEDESITKIQQLYQVILVLFFFVILFVLLILYTKVRRDYKELLQFRRTSRRYSTTTPKAFKQRQENQEQQRVWIYASVTIGYVVSALPYHILAILFFAGVIVDCDMSLPESELFYLFIWSYFFSPVINQIIYGFQDDGFRLSVLAIYKRPKTSVRLRLYDRKNSNGHISNGKVDSDKSRPLSKSGSQILTDISTDDNVCADIKPRSELKDIMLNMAAFTVDSSSIIFQEDENKNSVHI</sequence>
<evidence type="ECO:0000256" key="1">
    <source>
        <dbReference type="ARBA" id="ARBA00004141"/>
    </source>
</evidence>
<keyword evidence="3 8" id="KW-1133">Transmembrane helix</keyword>
<gene>
    <name evidence="10" type="ORF">MEDL_3603</name>
</gene>
<keyword evidence="2 8" id="KW-0812">Transmembrane</keyword>
<evidence type="ECO:0000313" key="10">
    <source>
        <dbReference type="EMBL" id="CAG2188096.1"/>
    </source>
</evidence>
<evidence type="ECO:0000256" key="5">
    <source>
        <dbReference type="ARBA" id="ARBA00023136"/>
    </source>
</evidence>
<keyword evidence="11" id="KW-1185">Reference proteome</keyword>
<evidence type="ECO:0000256" key="6">
    <source>
        <dbReference type="ARBA" id="ARBA00023170"/>
    </source>
</evidence>